<dbReference type="Gene3D" id="1.10.101.10">
    <property type="entry name" value="PGBD-like superfamily/PGBD"/>
    <property type="match status" value="1"/>
</dbReference>
<dbReference type="InterPro" id="IPR036365">
    <property type="entry name" value="PGBD-like_sf"/>
</dbReference>
<evidence type="ECO:0000313" key="5">
    <source>
        <dbReference type="EMBL" id="QAV21017.1"/>
    </source>
</evidence>
<dbReference type="OrthoDB" id="9785345at2"/>
<dbReference type="Gene3D" id="6.20.240.60">
    <property type="match status" value="1"/>
</dbReference>
<dbReference type="InterPro" id="IPR036366">
    <property type="entry name" value="PGBDSf"/>
</dbReference>
<organism evidence="5 6">
    <name type="scientific">Paenibacillus chitinolyticus</name>
    <dbReference type="NCBI Taxonomy" id="79263"/>
    <lineage>
        <taxon>Bacteria</taxon>
        <taxon>Bacillati</taxon>
        <taxon>Bacillota</taxon>
        <taxon>Bacilli</taxon>
        <taxon>Bacillales</taxon>
        <taxon>Paenibacillaceae</taxon>
        <taxon>Paenibacillus</taxon>
    </lineage>
</organism>
<accession>A0A410X343</accession>
<evidence type="ECO:0000313" key="7">
    <source>
        <dbReference type="Proteomes" id="UP001527202"/>
    </source>
</evidence>
<keyword evidence="1" id="KW-0732">Signal</keyword>
<dbReference type="GO" id="GO:0016787">
    <property type="term" value="F:hydrolase activity"/>
    <property type="evidence" value="ECO:0007669"/>
    <property type="project" value="UniProtKB-KW"/>
</dbReference>
<proteinExistence type="predicted"/>
<dbReference type="InterPro" id="IPR002477">
    <property type="entry name" value="Peptidoglycan-bd-like"/>
</dbReference>
<keyword evidence="5" id="KW-0378">Hydrolase</keyword>
<dbReference type="Proteomes" id="UP000288943">
    <property type="component" value="Chromosome"/>
</dbReference>
<evidence type="ECO:0000259" key="3">
    <source>
        <dbReference type="Pfam" id="PF07486"/>
    </source>
</evidence>
<dbReference type="EMBL" id="JAMDMJ010000024">
    <property type="protein sequence ID" value="MCY9597774.1"/>
    <property type="molecule type" value="Genomic_DNA"/>
</dbReference>
<keyword evidence="7" id="KW-1185">Reference proteome</keyword>
<dbReference type="AlphaFoldDB" id="A0A410X343"/>
<dbReference type="Proteomes" id="UP001527202">
    <property type="component" value="Unassembled WGS sequence"/>
</dbReference>
<dbReference type="Pfam" id="PF01471">
    <property type="entry name" value="PG_binding_1"/>
    <property type="match status" value="1"/>
</dbReference>
<evidence type="ECO:0000259" key="2">
    <source>
        <dbReference type="Pfam" id="PF01471"/>
    </source>
</evidence>
<dbReference type="RefSeq" id="WP_042234591.1">
    <property type="nucleotide sequence ID" value="NZ_CP026520.1"/>
</dbReference>
<reference evidence="5 6" key="1">
    <citation type="submission" date="2018-01" db="EMBL/GenBank/DDBJ databases">
        <title>The whole genome sequencing and assembly of Paenibacillus chitinolyticus KCCM 41400 strain.</title>
        <authorList>
            <person name="Kim J.-Y."/>
            <person name="Park M.-K."/>
            <person name="Lee Y.-J."/>
            <person name="Yi H."/>
            <person name="Bahn Y.-S."/>
            <person name="Kim J.F."/>
            <person name="Lee D.-W."/>
        </authorList>
    </citation>
    <scope>NUCLEOTIDE SEQUENCE [LARGE SCALE GENOMIC DNA]</scope>
    <source>
        <strain evidence="5 6">KCCM 41400</strain>
    </source>
</reference>
<dbReference type="SUPFAM" id="SSF47090">
    <property type="entry name" value="PGBD-like"/>
    <property type="match status" value="1"/>
</dbReference>
<evidence type="ECO:0000313" key="6">
    <source>
        <dbReference type="Proteomes" id="UP000288943"/>
    </source>
</evidence>
<name>A0A410X343_9BACL</name>
<sequence length="213" mass="22778">MKKMPILLSAAACAIGLVSTAPSASAMSLAKGTQSEHVLDLQERLDALGYFDAGVTGYYGMKTAESVKKFQRAYGLPIDGEADSKTLGKLEKAAVPKQNALEQMARIIYSEARGESYQGQVAIGAVVINRVQSNQFPDSIPGVIHQPGQFSAVRDGQYWLKPNETAYKAARAALNGSDPTGGALFYYNPDVATSSWSKSRPKTAVIGNHVFTD</sequence>
<gene>
    <name evidence="4" type="ORF">M5X16_18575</name>
    <name evidence="5" type="ORF">PC41400_26435</name>
</gene>
<feature type="domain" description="Cell wall hydrolase SleB" evidence="3">
    <location>
        <begin position="114"/>
        <end position="211"/>
    </location>
</feature>
<dbReference type="InterPro" id="IPR042047">
    <property type="entry name" value="SleB_dom1"/>
</dbReference>
<dbReference type="Gene3D" id="1.10.10.2520">
    <property type="entry name" value="Cell wall hydrolase SleB, domain 1"/>
    <property type="match status" value="1"/>
</dbReference>
<dbReference type="Pfam" id="PF07486">
    <property type="entry name" value="Hydrolase_2"/>
    <property type="match status" value="1"/>
</dbReference>
<dbReference type="GeneID" id="95378332"/>
<protein>
    <submittedName>
        <fullName evidence="5">Cell wall hydrolase</fullName>
    </submittedName>
</protein>
<feature type="chain" id="PRO_5019473375" evidence="1">
    <location>
        <begin position="27"/>
        <end position="213"/>
    </location>
</feature>
<dbReference type="EMBL" id="CP026520">
    <property type="protein sequence ID" value="QAV21017.1"/>
    <property type="molecule type" value="Genomic_DNA"/>
</dbReference>
<dbReference type="KEGG" id="pchi:PC41400_26435"/>
<reference evidence="4 7" key="2">
    <citation type="submission" date="2022-05" db="EMBL/GenBank/DDBJ databases">
        <title>Genome Sequencing of Bee-Associated Microbes.</title>
        <authorList>
            <person name="Dunlap C."/>
        </authorList>
    </citation>
    <scope>NUCLEOTIDE SEQUENCE [LARGE SCALE GENOMIC DNA]</scope>
    <source>
        <strain evidence="4 7">NRRL B-23120</strain>
    </source>
</reference>
<feature type="domain" description="Peptidoglycan binding-like" evidence="2">
    <location>
        <begin position="35"/>
        <end position="90"/>
    </location>
</feature>
<feature type="signal peptide" evidence="1">
    <location>
        <begin position="1"/>
        <end position="26"/>
    </location>
</feature>
<dbReference type="InterPro" id="IPR011105">
    <property type="entry name" value="Cell_wall_hydrolase_SleB"/>
</dbReference>
<evidence type="ECO:0000313" key="4">
    <source>
        <dbReference type="EMBL" id="MCY9597774.1"/>
    </source>
</evidence>
<evidence type="ECO:0000256" key="1">
    <source>
        <dbReference type="SAM" id="SignalP"/>
    </source>
</evidence>